<gene>
    <name evidence="1" type="ORF">P73_0707</name>
</gene>
<evidence type="ECO:0000313" key="1">
    <source>
        <dbReference type="EMBL" id="AJE45422.1"/>
    </source>
</evidence>
<dbReference type="AlphaFoldDB" id="A0A0B5DYW4"/>
<accession>A0A0B5DYW4</accession>
<proteinExistence type="predicted"/>
<evidence type="ECO:0000313" key="2">
    <source>
        <dbReference type="Proteomes" id="UP000031521"/>
    </source>
</evidence>
<protein>
    <submittedName>
        <fullName evidence="1">Uncharacterized protein</fullName>
    </submittedName>
</protein>
<dbReference type="OrthoDB" id="7916272at2"/>
<organism evidence="1 2">
    <name type="scientific">Celeribacter indicus</name>
    <dbReference type="NCBI Taxonomy" id="1208324"/>
    <lineage>
        <taxon>Bacteria</taxon>
        <taxon>Pseudomonadati</taxon>
        <taxon>Pseudomonadota</taxon>
        <taxon>Alphaproteobacteria</taxon>
        <taxon>Rhodobacterales</taxon>
        <taxon>Roseobacteraceae</taxon>
        <taxon>Celeribacter</taxon>
    </lineage>
</organism>
<dbReference type="RefSeq" id="WP_043868498.1">
    <property type="nucleotide sequence ID" value="NZ_CP004393.1"/>
</dbReference>
<sequence length="89" mass="8988">MPSDKFMHQAAGLTAPARNAFPVTASDTADLPHVTRGLYLGGGGSVTLLLAGDDSPVTFGNMAAGVVHPLRVKRVLASGLTASGLVGIF</sequence>
<keyword evidence="2" id="KW-1185">Reference proteome</keyword>
<dbReference type="HOGENOM" id="CLU_159259_0_0_5"/>
<dbReference type="KEGG" id="cid:P73_0707"/>
<reference evidence="1 2" key="1">
    <citation type="journal article" date="2014" name="Int. J. Syst. Evol. Microbiol.">
        <title>Celeribacter indicus sp. nov., a polycyclic aromatic hydrocarbon-degrading bacterium from deep-sea sediment and reclassification of Huaishuia halophila as Celeribacter halophilus comb. nov.</title>
        <authorList>
            <person name="Lai Q."/>
            <person name="Cao J."/>
            <person name="Yuan J."/>
            <person name="Li F."/>
            <person name="Shao Z."/>
        </authorList>
    </citation>
    <scope>NUCLEOTIDE SEQUENCE [LARGE SCALE GENOMIC DNA]</scope>
    <source>
        <strain evidence="1">P73</strain>
    </source>
</reference>
<dbReference type="STRING" id="1208324.P73_0707"/>
<dbReference type="Proteomes" id="UP000031521">
    <property type="component" value="Chromosome"/>
</dbReference>
<dbReference type="EMBL" id="CP004393">
    <property type="protein sequence ID" value="AJE45422.1"/>
    <property type="molecule type" value="Genomic_DNA"/>
</dbReference>
<name>A0A0B5DYW4_9RHOB</name>